<accession>A0A3D8P412</accession>
<dbReference type="OrthoDB" id="9933817at2"/>
<evidence type="ECO:0000313" key="3">
    <source>
        <dbReference type="EMBL" id="RDV83641.1"/>
    </source>
</evidence>
<gene>
    <name evidence="3" type="ORF">DXX99_04915</name>
</gene>
<comment type="caution">
    <text evidence="3">The sequence shown here is derived from an EMBL/GenBank/DDBJ whole genome shotgun (WGS) entry which is preliminary data.</text>
</comment>
<feature type="region of interest" description="Disordered" evidence="1">
    <location>
        <begin position="68"/>
        <end position="95"/>
    </location>
</feature>
<sequence>MNRKWLVGLGSGLMILSSALGIAHAATVSKQSAHPVVSQVQAEAQLQDAAGTDTEKKAVQTEGEAVKFGEDESLPGGGHADPDGVNVDHQFQGVE</sequence>
<evidence type="ECO:0000313" key="4">
    <source>
        <dbReference type="Proteomes" id="UP000256329"/>
    </source>
</evidence>
<keyword evidence="2" id="KW-0732">Signal</keyword>
<feature type="chain" id="PRO_5017834144" evidence="2">
    <location>
        <begin position="26"/>
        <end position="95"/>
    </location>
</feature>
<evidence type="ECO:0000256" key="1">
    <source>
        <dbReference type="SAM" id="MobiDB-lite"/>
    </source>
</evidence>
<proteinExistence type="predicted"/>
<evidence type="ECO:0000256" key="2">
    <source>
        <dbReference type="SAM" id="SignalP"/>
    </source>
</evidence>
<keyword evidence="4" id="KW-1185">Reference proteome</keyword>
<feature type="signal peptide" evidence="2">
    <location>
        <begin position="1"/>
        <end position="25"/>
    </location>
</feature>
<reference evidence="3 4" key="1">
    <citation type="submission" date="2018-08" db="EMBL/GenBank/DDBJ databases">
        <title>Form III RuBisCO-mediated autotrophy in Thermodesulfobium bacteria.</title>
        <authorList>
            <person name="Toshchakov S.V."/>
            <person name="Kublanov I.V."/>
            <person name="Frolov E."/>
            <person name="Bonch-Osmolovskaya E.A."/>
            <person name="Tourova T.P."/>
            <person name="Chernych N.A."/>
            <person name="Lebedinsky A.V."/>
        </authorList>
    </citation>
    <scope>NUCLEOTIDE SEQUENCE [LARGE SCALE GENOMIC DNA]</scope>
    <source>
        <strain evidence="3 4">SR</strain>
    </source>
</reference>
<dbReference type="EMBL" id="QSLN01000004">
    <property type="protein sequence ID" value="RDV83641.1"/>
    <property type="molecule type" value="Genomic_DNA"/>
</dbReference>
<dbReference type="Proteomes" id="UP000256329">
    <property type="component" value="Unassembled WGS sequence"/>
</dbReference>
<protein>
    <submittedName>
        <fullName evidence="3">Uncharacterized protein</fullName>
    </submittedName>
</protein>
<dbReference type="RefSeq" id="WP_115792400.1">
    <property type="nucleotide sequence ID" value="NZ_QSLN01000004.1"/>
</dbReference>
<dbReference type="AlphaFoldDB" id="A0A3D8P412"/>
<organism evidence="3 4">
    <name type="scientific">Ammonifex thiophilus</name>
    <dbReference type="NCBI Taxonomy" id="444093"/>
    <lineage>
        <taxon>Bacteria</taxon>
        <taxon>Bacillati</taxon>
        <taxon>Bacillota</taxon>
        <taxon>Clostridia</taxon>
        <taxon>Thermoanaerobacterales</taxon>
        <taxon>Thermoanaerobacteraceae</taxon>
        <taxon>Ammonifex</taxon>
    </lineage>
</organism>
<name>A0A3D8P412_9THEO</name>